<proteinExistence type="inferred from homology"/>
<evidence type="ECO:0000256" key="2">
    <source>
        <dbReference type="ARBA" id="ARBA00022694"/>
    </source>
</evidence>
<dbReference type="EMBL" id="JAUSUY010000006">
    <property type="protein sequence ID" value="MDT3426372.1"/>
    <property type="molecule type" value="Genomic_DNA"/>
</dbReference>
<comment type="function">
    <text evidence="3">Catalyzes the formation of N(4)-acetylcytidine (ac(4)C) at the wobble position of elongator tRNA(Met), using acetate and ATP as substrates. First activates an acetate ion to form acetyladenylate (Ac-AMP) and then transfers the acetyl group to tRNA to form ac(4)C34.</text>
</comment>
<evidence type="ECO:0000256" key="4">
    <source>
        <dbReference type="SAM" id="MobiDB-lite"/>
    </source>
</evidence>
<gene>
    <name evidence="3" type="primary">tmcAL</name>
    <name evidence="5" type="ORF">J2Z22_001898</name>
</gene>
<reference evidence="5 6" key="1">
    <citation type="submission" date="2023-07" db="EMBL/GenBank/DDBJ databases">
        <title>Genomic Encyclopedia of Type Strains, Phase IV (KMG-IV): sequencing the most valuable type-strain genomes for metagenomic binning, comparative biology and taxonomic classification.</title>
        <authorList>
            <person name="Goeker M."/>
        </authorList>
    </citation>
    <scope>NUCLEOTIDE SEQUENCE [LARGE SCALE GENOMIC DNA]</scope>
    <source>
        <strain evidence="5 6">T98</strain>
    </source>
</reference>
<feature type="binding site" evidence="3">
    <location>
        <position position="228"/>
    </location>
    <ligand>
        <name>ATP</name>
        <dbReference type="ChEBI" id="CHEBI:30616"/>
    </ligand>
</feature>
<name>A0ABU3H6C8_9BACL</name>
<feature type="region of interest" description="Disordered" evidence="4">
    <location>
        <begin position="171"/>
        <end position="191"/>
    </location>
</feature>
<feature type="binding site" evidence="3">
    <location>
        <position position="102"/>
    </location>
    <ligand>
        <name>ATP</name>
        <dbReference type="ChEBI" id="CHEBI:30616"/>
    </ligand>
</feature>
<dbReference type="PANTHER" id="PTHR37825">
    <property type="entry name" value="TRNA(MET) CYTIDINE ACETATE LIGASE"/>
    <property type="match status" value="1"/>
</dbReference>
<keyword evidence="3" id="KW-0963">Cytoplasm</keyword>
<dbReference type="Pfam" id="PF05636">
    <property type="entry name" value="HIGH_NTase1"/>
    <property type="match status" value="1"/>
</dbReference>
<evidence type="ECO:0000256" key="1">
    <source>
        <dbReference type="ARBA" id="ARBA00022598"/>
    </source>
</evidence>
<keyword evidence="1 3" id="KW-0436">Ligase</keyword>
<keyword evidence="3" id="KW-0067">ATP-binding</keyword>
<dbReference type="HAMAP" id="MF_01539">
    <property type="entry name" value="TmcAL"/>
    <property type="match status" value="1"/>
</dbReference>
<feature type="binding site" evidence="3">
    <location>
        <position position="203"/>
    </location>
    <ligand>
        <name>ATP</name>
        <dbReference type="ChEBI" id="CHEBI:30616"/>
    </ligand>
</feature>
<accession>A0ABU3H6C8</accession>
<keyword evidence="2 3" id="KW-0819">tRNA processing</keyword>
<keyword evidence="3" id="KW-0547">Nucleotide-binding</keyword>
<dbReference type="InterPro" id="IPR014729">
    <property type="entry name" value="Rossmann-like_a/b/a_fold"/>
</dbReference>
<comment type="similarity">
    <text evidence="3">Belongs to the TmcAL family.</text>
</comment>
<dbReference type="SUPFAM" id="SSF52374">
    <property type="entry name" value="Nucleotidylyl transferase"/>
    <property type="match status" value="1"/>
</dbReference>
<evidence type="ECO:0000256" key="3">
    <source>
        <dbReference type="HAMAP-Rule" id="MF_01539"/>
    </source>
</evidence>
<keyword evidence="6" id="KW-1185">Reference proteome</keyword>
<dbReference type="EC" id="6.3.4.-" evidence="3"/>
<organism evidence="5 6">
    <name type="scientific">Paenibacillus forsythiae</name>
    <dbReference type="NCBI Taxonomy" id="365616"/>
    <lineage>
        <taxon>Bacteria</taxon>
        <taxon>Bacillati</taxon>
        <taxon>Bacillota</taxon>
        <taxon>Bacilli</taxon>
        <taxon>Bacillales</taxon>
        <taxon>Paenibacillaceae</taxon>
        <taxon>Paenibacillus</taxon>
    </lineage>
</organism>
<dbReference type="Gene3D" id="3.40.50.620">
    <property type="entry name" value="HUPs"/>
    <property type="match status" value="1"/>
</dbReference>
<comment type="catalytic activity">
    <reaction evidence="3">
        <text>cytidine(34) in elongator tRNA(Met) + acetate + ATP = N(4)-acetylcytidine(34) in elongator tRNA(Met) + AMP + diphosphate</text>
        <dbReference type="Rhea" id="RHEA:58144"/>
        <dbReference type="Rhea" id="RHEA-COMP:10693"/>
        <dbReference type="Rhea" id="RHEA-COMP:10694"/>
        <dbReference type="ChEBI" id="CHEBI:30089"/>
        <dbReference type="ChEBI" id="CHEBI:30616"/>
        <dbReference type="ChEBI" id="CHEBI:33019"/>
        <dbReference type="ChEBI" id="CHEBI:74900"/>
        <dbReference type="ChEBI" id="CHEBI:82748"/>
        <dbReference type="ChEBI" id="CHEBI:456215"/>
    </reaction>
</comment>
<dbReference type="PANTHER" id="PTHR37825:SF1">
    <property type="entry name" value="TRNA(MET) CYTIDINE ACETATE LIGASE"/>
    <property type="match status" value="1"/>
</dbReference>
<protein>
    <recommendedName>
        <fullName evidence="3">tRNA(Met) cytidine acetate ligase</fullName>
        <ecNumber evidence="3">6.3.4.-</ecNumber>
    </recommendedName>
</protein>
<comment type="caution">
    <text evidence="5">The sequence shown here is derived from an EMBL/GenBank/DDBJ whole genome shotgun (WGS) entry which is preliminary data.</text>
</comment>
<keyword evidence="3" id="KW-0820">tRNA-binding</keyword>
<dbReference type="RefSeq" id="WP_312000970.1">
    <property type="nucleotide sequence ID" value="NZ_JAUSUY010000006.1"/>
</dbReference>
<evidence type="ECO:0000313" key="5">
    <source>
        <dbReference type="EMBL" id="MDT3426372.1"/>
    </source>
</evidence>
<feature type="binding site" evidence="3">
    <location>
        <begin position="7"/>
        <end position="20"/>
    </location>
    <ligand>
        <name>ATP</name>
        <dbReference type="ChEBI" id="CHEBI:30616"/>
    </ligand>
</feature>
<dbReference type="InterPro" id="IPR008513">
    <property type="entry name" value="tRNA(Met)_cyd_acetate_ligase"/>
</dbReference>
<dbReference type="Proteomes" id="UP001248709">
    <property type="component" value="Unassembled WGS sequence"/>
</dbReference>
<keyword evidence="3" id="KW-0694">RNA-binding</keyword>
<sequence>MQTVGIIAEYNPLHNGHVHHYSEAKRLSGADRAIVVMSGPFTQRGEPAMFSKRARTEMALRMGADLVIELPVAYAVQPAEWFAFGAVALLEATGVASSLCFGSESGSLAQLLPLARFLAEESGPLQSEIRRRLALGESFPAAYSAAAAQAWQERGEEDGKPRPVAARSIVPAESAAGPADHPGPGSASEMNEDSLAELLRGSNNSLGLHYLIALRRLGSGIAPLTVPRLGAGFHEPLRSGTEIASATALRALLREGGSPAAYIPEYSLDILRREQQEGRGPLDWESFRSPLLHILSTRSAAELAGLLDVNEGLENRLLRILPELPQFTVGGLLSALKSKRYTRTRLQRMLLHILLNHGKEEFSPRVLSQGPGYIRVLGFRESGRSLLKQMKQSATLPVITRPALCSHPHLERDLQASAAYAAAFASPLRSELYSDYLKPPVRV</sequence>
<comment type="subcellular location">
    <subcellularLocation>
        <location evidence="3">Cytoplasm</location>
    </subcellularLocation>
</comment>
<evidence type="ECO:0000313" key="6">
    <source>
        <dbReference type="Proteomes" id="UP001248709"/>
    </source>
</evidence>
<comment type="caution">
    <text evidence="3">Lacks conserved residue(s) required for the propagation of feature annotation.</text>
</comment>